<dbReference type="EMBL" id="LAZR01037549">
    <property type="protein sequence ID" value="KKL21912.1"/>
    <property type="molecule type" value="Genomic_DNA"/>
</dbReference>
<organism evidence="2">
    <name type="scientific">marine sediment metagenome</name>
    <dbReference type="NCBI Taxonomy" id="412755"/>
    <lineage>
        <taxon>unclassified sequences</taxon>
        <taxon>metagenomes</taxon>
        <taxon>ecological metagenomes</taxon>
    </lineage>
</organism>
<proteinExistence type="predicted"/>
<sequence length="93" mass="9937">MTLSRYKCLVCGSESRFKALADAHIEAIVDGFGTILKVDLDQVIESQELKITEVTDCLACGASGPESIIDKSAEGYKKEPGGNNDQEGERGEG</sequence>
<evidence type="ECO:0000256" key="1">
    <source>
        <dbReference type="SAM" id="MobiDB-lite"/>
    </source>
</evidence>
<dbReference type="AlphaFoldDB" id="A0A0F9C6I4"/>
<protein>
    <submittedName>
        <fullName evidence="2">Uncharacterized protein</fullName>
    </submittedName>
</protein>
<evidence type="ECO:0000313" key="2">
    <source>
        <dbReference type="EMBL" id="KKL21912.1"/>
    </source>
</evidence>
<gene>
    <name evidence="2" type="ORF">LCGC14_2440700</name>
</gene>
<feature type="region of interest" description="Disordered" evidence="1">
    <location>
        <begin position="68"/>
        <end position="93"/>
    </location>
</feature>
<feature type="compositionally biased region" description="Basic and acidic residues" evidence="1">
    <location>
        <begin position="68"/>
        <end position="80"/>
    </location>
</feature>
<reference evidence="2" key="1">
    <citation type="journal article" date="2015" name="Nature">
        <title>Complex archaea that bridge the gap between prokaryotes and eukaryotes.</title>
        <authorList>
            <person name="Spang A."/>
            <person name="Saw J.H."/>
            <person name="Jorgensen S.L."/>
            <person name="Zaremba-Niedzwiedzka K."/>
            <person name="Martijn J."/>
            <person name="Lind A.E."/>
            <person name="van Eijk R."/>
            <person name="Schleper C."/>
            <person name="Guy L."/>
            <person name="Ettema T.J."/>
        </authorList>
    </citation>
    <scope>NUCLEOTIDE SEQUENCE</scope>
</reference>
<comment type="caution">
    <text evidence="2">The sequence shown here is derived from an EMBL/GenBank/DDBJ whole genome shotgun (WGS) entry which is preliminary data.</text>
</comment>
<name>A0A0F9C6I4_9ZZZZ</name>
<accession>A0A0F9C6I4</accession>